<sequence length="418" mass="42322">MNAHGIAASARPAYRDVNVLRWLIAYTASVTGDVVYFLALSWAAARTGGPSQVGLVVAAGALPRAVLMLGGGVVADRFGPRRVAVVSDAVRCAVILAAAAAVVLASPSVWLLVAVALVFGVVDAVFMPAVGALPPRITAPEQLARVQGMRGLSIRLSNAVGPLLAGAVLVIGGTAGAFTAAAALFALSLVTLLTVRTTPLTEVSQRGSAWHELRDGLRYVRRHRMLAPLVTMIGLSEMCFSGPVATGLVLLADERGWGASGMGWIASAFSIGAAASALLLTVSTRIPRAGLAMCGALLVTAAGAVALGHAPSLPIAVVFGFSIGLTSGFTTTVSGAFVQTETDPRYLGRVTSVTTLCTLGLAPVLFPAVGITVALWGAEVFFIGCGAISLLAAALGLAVPLIRRAELHPPGAASPAGP</sequence>
<gene>
    <name evidence="8" type="ORF">FQU76_07860</name>
</gene>
<evidence type="ECO:0000313" key="9">
    <source>
        <dbReference type="Proteomes" id="UP000320580"/>
    </source>
</evidence>
<dbReference type="CDD" id="cd06173">
    <property type="entry name" value="MFS_MefA_like"/>
    <property type="match status" value="1"/>
</dbReference>
<dbReference type="EMBL" id="CP042266">
    <property type="protein sequence ID" value="QDY76466.1"/>
    <property type="molecule type" value="Genomic_DNA"/>
</dbReference>
<evidence type="ECO:0000313" key="8">
    <source>
        <dbReference type="EMBL" id="QDY76466.1"/>
    </source>
</evidence>
<feature type="transmembrane region" description="Helical" evidence="6">
    <location>
        <begin position="264"/>
        <end position="282"/>
    </location>
</feature>
<feature type="transmembrane region" description="Helical" evidence="6">
    <location>
        <begin position="289"/>
        <end position="309"/>
    </location>
</feature>
<keyword evidence="2" id="KW-1003">Cell membrane</keyword>
<feature type="domain" description="Major facilitator superfamily (MFS) profile" evidence="7">
    <location>
        <begin position="13"/>
        <end position="404"/>
    </location>
</feature>
<feature type="transmembrane region" description="Helical" evidence="6">
    <location>
        <begin position="381"/>
        <end position="402"/>
    </location>
</feature>
<organism evidence="8 9">
    <name type="scientific">Streptomyces qinzhouensis</name>
    <dbReference type="NCBI Taxonomy" id="2599401"/>
    <lineage>
        <taxon>Bacteria</taxon>
        <taxon>Bacillati</taxon>
        <taxon>Actinomycetota</taxon>
        <taxon>Actinomycetes</taxon>
        <taxon>Kitasatosporales</taxon>
        <taxon>Streptomycetaceae</taxon>
        <taxon>Streptomyces</taxon>
    </lineage>
</organism>
<dbReference type="OrthoDB" id="3613552at2"/>
<feature type="transmembrane region" description="Helical" evidence="6">
    <location>
        <begin position="226"/>
        <end position="252"/>
    </location>
</feature>
<feature type="transmembrane region" description="Helical" evidence="6">
    <location>
        <begin position="350"/>
        <end position="375"/>
    </location>
</feature>
<accession>A0A5B8J5D8</accession>
<dbReference type="KEGG" id="sqz:FQU76_07860"/>
<dbReference type="InterPro" id="IPR036259">
    <property type="entry name" value="MFS_trans_sf"/>
</dbReference>
<feature type="transmembrane region" description="Helical" evidence="6">
    <location>
        <begin position="51"/>
        <end position="71"/>
    </location>
</feature>
<proteinExistence type="predicted"/>
<evidence type="ECO:0000256" key="3">
    <source>
        <dbReference type="ARBA" id="ARBA00022692"/>
    </source>
</evidence>
<reference evidence="8 9" key="1">
    <citation type="submission" date="2019-07" db="EMBL/GenBank/DDBJ databases">
        <authorList>
            <person name="Zhu P."/>
        </authorList>
    </citation>
    <scope>NUCLEOTIDE SEQUENCE [LARGE SCALE GENOMIC DNA]</scope>
    <source>
        <strain evidence="8 9">SSL-25</strain>
    </source>
</reference>
<feature type="transmembrane region" description="Helical" evidence="6">
    <location>
        <begin position="20"/>
        <end position="45"/>
    </location>
</feature>
<keyword evidence="4 6" id="KW-1133">Transmembrane helix</keyword>
<name>A0A5B8J5D8_9ACTN</name>
<evidence type="ECO:0000256" key="1">
    <source>
        <dbReference type="ARBA" id="ARBA00004651"/>
    </source>
</evidence>
<keyword evidence="5 6" id="KW-0472">Membrane</keyword>
<feature type="transmembrane region" description="Helical" evidence="6">
    <location>
        <begin position="315"/>
        <end position="338"/>
    </location>
</feature>
<evidence type="ECO:0000259" key="7">
    <source>
        <dbReference type="PROSITE" id="PS50850"/>
    </source>
</evidence>
<evidence type="ECO:0000256" key="4">
    <source>
        <dbReference type="ARBA" id="ARBA00022989"/>
    </source>
</evidence>
<keyword evidence="9" id="KW-1185">Reference proteome</keyword>
<dbReference type="PROSITE" id="PS50850">
    <property type="entry name" value="MFS"/>
    <property type="match status" value="1"/>
</dbReference>
<dbReference type="Pfam" id="PF07690">
    <property type="entry name" value="MFS_1"/>
    <property type="match status" value="1"/>
</dbReference>
<dbReference type="Proteomes" id="UP000320580">
    <property type="component" value="Chromosome"/>
</dbReference>
<dbReference type="RefSeq" id="WP_146479762.1">
    <property type="nucleotide sequence ID" value="NZ_CP042266.1"/>
</dbReference>
<dbReference type="InterPro" id="IPR011701">
    <property type="entry name" value="MFS"/>
</dbReference>
<evidence type="ECO:0000256" key="2">
    <source>
        <dbReference type="ARBA" id="ARBA00022475"/>
    </source>
</evidence>
<dbReference type="AlphaFoldDB" id="A0A5B8J5D8"/>
<comment type="subcellular location">
    <subcellularLocation>
        <location evidence="1">Cell membrane</location>
        <topology evidence="1">Multi-pass membrane protein</topology>
    </subcellularLocation>
</comment>
<evidence type="ECO:0000256" key="5">
    <source>
        <dbReference type="ARBA" id="ARBA00023136"/>
    </source>
</evidence>
<dbReference type="Gene3D" id="1.20.1250.20">
    <property type="entry name" value="MFS general substrate transporter like domains"/>
    <property type="match status" value="1"/>
</dbReference>
<dbReference type="SUPFAM" id="SSF103473">
    <property type="entry name" value="MFS general substrate transporter"/>
    <property type="match status" value="1"/>
</dbReference>
<dbReference type="PANTHER" id="PTHR23513:SF17">
    <property type="entry name" value="MEMBRANE PROTEIN"/>
    <property type="match status" value="1"/>
</dbReference>
<keyword evidence="3 6" id="KW-0812">Transmembrane</keyword>
<evidence type="ECO:0000256" key="6">
    <source>
        <dbReference type="SAM" id="Phobius"/>
    </source>
</evidence>
<dbReference type="GO" id="GO:0005886">
    <property type="term" value="C:plasma membrane"/>
    <property type="evidence" value="ECO:0007669"/>
    <property type="project" value="UniProtKB-SubCell"/>
</dbReference>
<dbReference type="PANTHER" id="PTHR23513">
    <property type="entry name" value="INTEGRAL MEMBRANE EFFLUX PROTEIN-RELATED"/>
    <property type="match status" value="1"/>
</dbReference>
<dbReference type="InterPro" id="IPR020846">
    <property type="entry name" value="MFS_dom"/>
</dbReference>
<protein>
    <submittedName>
        <fullName evidence="8">MFS transporter</fullName>
    </submittedName>
</protein>
<dbReference type="GO" id="GO:0022857">
    <property type="term" value="F:transmembrane transporter activity"/>
    <property type="evidence" value="ECO:0007669"/>
    <property type="project" value="InterPro"/>
</dbReference>